<evidence type="ECO:0000313" key="4">
    <source>
        <dbReference type="Proteomes" id="UP000028547"/>
    </source>
</evidence>
<feature type="region of interest" description="Disordered" evidence="1">
    <location>
        <begin position="19"/>
        <end position="40"/>
    </location>
</feature>
<sequence>MKVPLLCSCLLVVGTAAAQGDPSSVSDGTSPSPASHAGPPLRFGVQLGGGGFFFPEGTLAGGLALRPGVQLGRLGLVAEIGQLGGFLRDIEDPAASRVSALGMSHVTLMAELDLTERAFVAGGVVLGLGIMLQTKHGVTGAGAVRSQSMNMAGEGLVNFASGANVRGGWRFGDGPHRLVAGVDLKLLGADGHVATTTISSTREILDARDRRQAIWTLVPMVFMGWEFKR</sequence>
<dbReference type="EMBL" id="JPMI01000142">
    <property type="protein sequence ID" value="KFA91457.1"/>
    <property type="molecule type" value="Genomic_DNA"/>
</dbReference>
<comment type="caution">
    <text evidence="3">The sequence shown here is derived from an EMBL/GenBank/DDBJ whole genome shotgun (WGS) entry which is preliminary data.</text>
</comment>
<proteinExistence type="predicted"/>
<dbReference type="RefSeq" id="WP_043398555.1">
    <property type="nucleotide sequence ID" value="NZ_JPMI01000142.1"/>
</dbReference>
<evidence type="ECO:0000256" key="2">
    <source>
        <dbReference type="SAM" id="SignalP"/>
    </source>
</evidence>
<protein>
    <recommendedName>
        <fullName evidence="5">Outer membrane protein beta-barrel domain-containing protein</fullName>
    </recommendedName>
</protein>
<reference evidence="3 4" key="1">
    <citation type="submission" date="2014-07" db="EMBL/GenBank/DDBJ databases">
        <title>Draft Genome Sequence of Gephyronic Acid Producer, Cystobacter violaceus Strain Cb vi76.</title>
        <authorList>
            <person name="Stevens D.C."/>
            <person name="Young J."/>
            <person name="Carmichael R."/>
            <person name="Tan J."/>
            <person name="Taylor R.E."/>
        </authorList>
    </citation>
    <scope>NUCLEOTIDE SEQUENCE [LARGE SCALE GENOMIC DNA]</scope>
    <source>
        <strain evidence="3 4">Cb vi76</strain>
    </source>
</reference>
<evidence type="ECO:0000256" key="1">
    <source>
        <dbReference type="SAM" id="MobiDB-lite"/>
    </source>
</evidence>
<feature type="signal peptide" evidence="2">
    <location>
        <begin position="1"/>
        <end position="18"/>
    </location>
</feature>
<accession>A0A084SSM2</accession>
<dbReference type="AlphaFoldDB" id="A0A084SSM2"/>
<keyword evidence="2" id="KW-0732">Signal</keyword>
<evidence type="ECO:0008006" key="5">
    <source>
        <dbReference type="Google" id="ProtNLM"/>
    </source>
</evidence>
<name>A0A084SSM2_9BACT</name>
<feature type="chain" id="PRO_5001781750" description="Outer membrane protein beta-barrel domain-containing protein" evidence="2">
    <location>
        <begin position="19"/>
        <end position="229"/>
    </location>
</feature>
<feature type="compositionally biased region" description="Polar residues" evidence="1">
    <location>
        <begin position="21"/>
        <end position="33"/>
    </location>
</feature>
<organism evidence="3 4">
    <name type="scientific">Archangium violaceum Cb vi76</name>
    <dbReference type="NCBI Taxonomy" id="1406225"/>
    <lineage>
        <taxon>Bacteria</taxon>
        <taxon>Pseudomonadati</taxon>
        <taxon>Myxococcota</taxon>
        <taxon>Myxococcia</taxon>
        <taxon>Myxococcales</taxon>
        <taxon>Cystobacterineae</taxon>
        <taxon>Archangiaceae</taxon>
        <taxon>Archangium</taxon>
    </lineage>
</organism>
<gene>
    <name evidence="3" type="ORF">Q664_21835</name>
</gene>
<evidence type="ECO:0000313" key="3">
    <source>
        <dbReference type="EMBL" id="KFA91457.1"/>
    </source>
</evidence>
<dbReference type="Proteomes" id="UP000028547">
    <property type="component" value="Unassembled WGS sequence"/>
</dbReference>